<dbReference type="PRINTS" id="PR01434">
    <property type="entry name" value="NADHDHGNASE5"/>
</dbReference>
<dbReference type="EMBL" id="KU501221">
    <property type="protein sequence ID" value="AML60725.1"/>
    <property type="molecule type" value="Genomic_DNA"/>
</dbReference>
<feature type="transmembrane region" description="Helical" evidence="5">
    <location>
        <begin position="310"/>
        <end position="331"/>
    </location>
</feature>
<feature type="transmembrane region" description="Helical" evidence="5">
    <location>
        <begin position="380"/>
        <end position="403"/>
    </location>
</feature>
<dbReference type="InterPro" id="IPR001750">
    <property type="entry name" value="ND/Mrp_TM"/>
</dbReference>
<dbReference type="Pfam" id="PF00361">
    <property type="entry name" value="Proton_antipo_M"/>
    <property type="match status" value="1"/>
</dbReference>
<keyword evidence="7" id="KW-0560">Oxidoreductase</keyword>
<feature type="transmembrane region" description="Helical" evidence="5">
    <location>
        <begin position="87"/>
        <end position="107"/>
    </location>
</feature>
<feature type="transmembrane region" description="Helical" evidence="5">
    <location>
        <begin position="415"/>
        <end position="436"/>
    </location>
</feature>
<feature type="transmembrane region" description="Helical" evidence="5">
    <location>
        <begin position="52"/>
        <end position="75"/>
    </location>
</feature>
<keyword evidence="3 5" id="KW-1133">Transmembrane helix</keyword>
<feature type="transmembrane region" description="Helical" evidence="5">
    <location>
        <begin position="138"/>
        <end position="157"/>
    </location>
</feature>
<dbReference type="AlphaFoldDB" id="A0A140F2U1"/>
<dbReference type="GO" id="GO:0016491">
    <property type="term" value="F:oxidoreductase activity"/>
    <property type="evidence" value="ECO:0007669"/>
    <property type="project" value="UniProtKB-KW"/>
</dbReference>
<evidence type="ECO:0000256" key="5">
    <source>
        <dbReference type="SAM" id="Phobius"/>
    </source>
</evidence>
<dbReference type="PANTHER" id="PTHR22773">
    <property type="entry name" value="NADH DEHYDROGENASE"/>
    <property type="match status" value="1"/>
</dbReference>
<keyword evidence="4 5" id="KW-0472">Membrane</keyword>
<dbReference type="GO" id="GO:0016020">
    <property type="term" value="C:membrane"/>
    <property type="evidence" value="ECO:0007669"/>
    <property type="project" value="UniProtKB-SubCell"/>
</dbReference>
<evidence type="ECO:0000256" key="1">
    <source>
        <dbReference type="ARBA" id="ARBA00004141"/>
    </source>
</evidence>
<feature type="transmembrane region" description="Helical" evidence="5">
    <location>
        <begin position="261"/>
        <end position="279"/>
    </location>
</feature>
<feature type="transmembrane region" description="Helical" evidence="5">
    <location>
        <begin position="210"/>
        <end position="229"/>
    </location>
</feature>
<feature type="transmembrane region" description="Helical" evidence="5">
    <location>
        <begin position="20"/>
        <end position="40"/>
    </location>
</feature>
<evidence type="ECO:0000256" key="3">
    <source>
        <dbReference type="ARBA" id="ARBA00022989"/>
    </source>
</evidence>
<dbReference type="HAMAP" id="MF_00445">
    <property type="entry name" value="NDH1_NuoN_1"/>
    <property type="match status" value="1"/>
</dbReference>
<dbReference type="EC" id="1.6.5.3" evidence="7"/>
<dbReference type="InterPro" id="IPR010096">
    <property type="entry name" value="NADH-Q_OxRdtase_suN/2"/>
</dbReference>
<protein>
    <submittedName>
        <fullName evidence="7">NADH dehydrogenase subunit 2</fullName>
        <ecNumber evidence="7">1.6.5.3</ecNumber>
    </submittedName>
</protein>
<feature type="transmembrane region" description="Helical" evidence="5">
    <location>
        <begin position="456"/>
        <end position="476"/>
    </location>
</feature>
<feature type="transmembrane region" description="Helical" evidence="5">
    <location>
        <begin position="169"/>
        <end position="190"/>
    </location>
</feature>
<organism evidence="7">
    <name type="scientific">Vischeria sp. CAUP Q 202</name>
    <dbReference type="NCBI Taxonomy" id="1805947"/>
    <lineage>
        <taxon>Eukaryota</taxon>
        <taxon>Sar</taxon>
        <taxon>Stramenopiles</taxon>
        <taxon>Ochrophyta</taxon>
        <taxon>Eustigmatophyceae</taxon>
        <taxon>Eustigmatales</taxon>
        <taxon>Chlorobotryaceae</taxon>
        <taxon>Vischeria</taxon>
    </lineage>
</organism>
<gene>
    <name evidence="7" type="primary">nad2</name>
</gene>
<comment type="subcellular location">
    <subcellularLocation>
        <location evidence="1">Membrane</location>
        <topology evidence="1">Multi-pass membrane protein</topology>
    </subcellularLocation>
</comment>
<reference evidence="7" key="1">
    <citation type="journal article" date="2016" name="Genome Biol. Evol.">
        <title>A Comparative Analysis of Mitochondrial Genomes in Eustigmatophyte Algae.</title>
        <authorList>
            <person name="Sevcikova T."/>
            <person name="Klimes V."/>
            <person name="Zbrankova V."/>
            <person name="Strnad H."/>
            <person name="Hroudova M."/>
            <person name="Vlcek C."/>
            <person name="Elias M."/>
        </authorList>
    </citation>
    <scope>NUCLEOTIDE SEQUENCE</scope>
    <source>
        <strain evidence="7">CAUP Q 202</strain>
    </source>
</reference>
<feature type="transmembrane region" description="Helical" evidence="5">
    <location>
        <begin position="285"/>
        <end position="303"/>
    </location>
</feature>
<feature type="transmembrane region" description="Helical" evidence="5">
    <location>
        <begin position="114"/>
        <end position="132"/>
    </location>
</feature>
<evidence type="ECO:0000313" key="7">
    <source>
        <dbReference type="EMBL" id="AML60725.1"/>
    </source>
</evidence>
<evidence type="ECO:0000256" key="2">
    <source>
        <dbReference type="ARBA" id="ARBA00022692"/>
    </source>
</evidence>
<keyword evidence="2 5" id="KW-0812">Transmembrane</keyword>
<name>A0A140F2U1_9STRA</name>
<accession>A0A140F2U1</accession>
<geneLocation type="mitochondrion" evidence="7"/>
<feature type="transmembrane region" description="Helical" evidence="5">
    <location>
        <begin position="337"/>
        <end position="359"/>
    </location>
</feature>
<dbReference type="NCBIfam" id="TIGR01770">
    <property type="entry name" value="NDH_I_N"/>
    <property type="match status" value="1"/>
</dbReference>
<evidence type="ECO:0000259" key="6">
    <source>
        <dbReference type="Pfam" id="PF00361"/>
    </source>
</evidence>
<dbReference type="GO" id="GO:0008137">
    <property type="term" value="F:NADH dehydrogenase (ubiquinone) activity"/>
    <property type="evidence" value="ECO:0007669"/>
    <property type="project" value="InterPro"/>
</dbReference>
<keyword evidence="7" id="KW-0496">Mitochondrion</keyword>
<dbReference type="GO" id="GO:0042773">
    <property type="term" value="P:ATP synthesis coupled electron transport"/>
    <property type="evidence" value="ECO:0007669"/>
    <property type="project" value="InterPro"/>
</dbReference>
<proteinExistence type="inferred from homology"/>
<evidence type="ECO:0000256" key="4">
    <source>
        <dbReference type="ARBA" id="ARBA00023136"/>
    </source>
</evidence>
<feature type="domain" description="NADH:quinone oxidoreductase/Mrp antiporter transmembrane" evidence="6">
    <location>
        <begin position="134"/>
        <end position="431"/>
    </location>
</feature>
<sequence length="495" mass="55247">MSFSTMFAGDIEVFLSEVFLGFTILGILVYGVLLSTSLTYKYPLIHKNIYILSCYILLLTGILSLCNPVNYVLIFQKNFICDDLGKISKLVIIGSSILTLIITQSYIKTHKINNYEYFLLILLSVFGLNLLISSNDFLSAYLAIELQALSFYVLASFQRKSIFSAEAGLKYFILGGFSSGLVLYGFSLVYGATGTTNLYILSLLCIDNNFIGYEISSIGLIFIIAGLLFKIGAFPFHMWLPDVYEGAPTSITSYFAIVPKLGVLIFFSRLIFCSFSTYYFFWEKILLFSAIGSIAYSSIVAIKQHNLKRLLAYSSIGHVGYMLLALAVGSADGTQALIFYSFVYILSSIPVWCLLIYCMKGRKSSQTSIITLSALPNTSPVLALAGGLGFFSLAGIPPLVGFYSKVFVFFSAVKSSLYLTVFVILVLNVISTYYYISIIKSIYFEKNINWIFYNSVTKNTSVIMGIILIFLLFFFFDSSLLKLVSEKMVFSLIEF</sequence>